<reference evidence="2 3" key="1">
    <citation type="submission" date="2020-08" db="EMBL/GenBank/DDBJ databases">
        <title>Genomic Encyclopedia of Type Strains, Phase III (KMG-III): the genomes of soil and plant-associated and newly described type strains.</title>
        <authorList>
            <person name="Whitman W."/>
        </authorList>
    </citation>
    <scope>NUCLEOTIDE SEQUENCE [LARGE SCALE GENOMIC DNA]</scope>
    <source>
        <strain evidence="2 3">CECT 8234</strain>
    </source>
</reference>
<protein>
    <submittedName>
        <fullName evidence="2">Uncharacterized protein</fullName>
    </submittedName>
</protein>
<comment type="caution">
    <text evidence="2">The sequence shown here is derived from an EMBL/GenBank/DDBJ whole genome shotgun (WGS) entry which is preliminary data.</text>
</comment>
<dbReference type="Proteomes" id="UP000518605">
    <property type="component" value="Unassembled WGS sequence"/>
</dbReference>
<dbReference type="RefSeq" id="WP_183562359.1">
    <property type="nucleotide sequence ID" value="NZ_CBCSLB010000005.1"/>
</dbReference>
<feature type="region of interest" description="Disordered" evidence="1">
    <location>
        <begin position="31"/>
        <end position="50"/>
    </location>
</feature>
<proteinExistence type="predicted"/>
<dbReference type="EMBL" id="JACHXW010000006">
    <property type="protein sequence ID" value="MBB3152420.1"/>
    <property type="molecule type" value="Genomic_DNA"/>
</dbReference>
<gene>
    <name evidence="2" type="ORF">FHS16_002470</name>
</gene>
<organism evidence="2 3">
    <name type="scientific">Paenibacillus endophyticus</name>
    <dbReference type="NCBI Taxonomy" id="1294268"/>
    <lineage>
        <taxon>Bacteria</taxon>
        <taxon>Bacillati</taxon>
        <taxon>Bacillota</taxon>
        <taxon>Bacilli</taxon>
        <taxon>Bacillales</taxon>
        <taxon>Paenibacillaceae</taxon>
        <taxon>Paenibacillus</taxon>
    </lineage>
</organism>
<dbReference type="AlphaFoldDB" id="A0A7W5C769"/>
<name>A0A7W5C769_9BACL</name>
<evidence type="ECO:0000256" key="1">
    <source>
        <dbReference type="SAM" id="MobiDB-lite"/>
    </source>
</evidence>
<sequence length="75" mass="9046">MDHRDRIESPSVERRKLIQKRMEMIASLMSQMNEGESQKKEEQPAKKRKRTHDCYGINTLNWLGRFVTTFQRMFS</sequence>
<accession>A0A7W5C769</accession>
<keyword evidence="3" id="KW-1185">Reference proteome</keyword>
<evidence type="ECO:0000313" key="2">
    <source>
        <dbReference type="EMBL" id="MBB3152420.1"/>
    </source>
</evidence>
<evidence type="ECO:0000313" key="3">
    <source>
        <dbReference type="Proteomes" id="UP000518605"/>
    </source>
</evidence>
<feature type="compositionally biased region" description="Basic and acidic residues" evidence="1">
    <location>
        <begin position="36"/>
        <end position="45"/>
    </location>
</feature>